<name>A0AAV4X7P8_CAEEX</name>
<gene>
    <name evidence="2" type="ORF">CEXT_663241</name>
</gene>
<protein>
    <submittedName>
        <fullName evidence="2">Uncharacterized protein</fullName>
    </submittedName>
</protein>
<evidence type="ECO:0000313" key="2">
    <source>
        <dbReference type="EMBL" id="GIY89986.1"/>
    </source>
</evidence>
<keyword evidence="3" id="KW-1185">Reference proteome</keyword>
<feature type="region of interest" description="Disordered" evidence="1">
    <location>
        <begin position="59"/>
        <end position="89"/>
    </location>
</feature>
<reference evidence="2 3" key="1">
    <citation type="submission" date="2021-06" db="EMBL/GenBank/DDBJ databases">
        <title>Caerostris extrusa draft genome.</title>
        <authorList>
            <person name="Kono N."/>
            <person name="Arakawa K."/>
        </authorList>
    </citation>
    <scope>NUCLEOTIDE SEQUENCE [LARGE SCALE GENOMIC DNA]</scope>
</reference>
<dbReference type="Proteomes" id="UP001054945">
    <property type="component" value="Unassembled WGS sequence"/>
</dbReference>
<comment type="caution">
    <text evidence="2">The sequence shown here is derived from an EMBL/GenBank/DDBJ whole genome shotgun (WGS) entry which is preliminary data.</text>
</comment>
<organism evidence="2 3">
    <name type="scientific">Caerostris extrusa</name>
    <name type="common">Bark spider</name>
    <name type="synonym">Caerostris bankana</name>
    <dbReference type="NCBI Taxonomy" id="172846"/>
    <lineage>
        <taxon>Eukaryota</taxon>
        <taxon>Metazoa</taxon>
        <taxon>Ecdysozoa</taxon>
        <taxon>Arthropoda</taxon>
        <taxon>Chelicerata</taxon>
        <taxon>Arachnida</taxon>
        <taxon>Araneae</taxon>
        <taxon>Araneomorphae</taxon>
        <taxon>Entelegynae</taxon>
        <taxon>Araneoidea</taxon>
        <taxon>Araneidae</taxon>
        <taxon>Caerostris</taxon>
    </lineage>
</organism>
<dbReference type="EMBL" id="BPLR01017278">
    <property type="protein sequence ID" value="GIY89986.1"/>
    <property type="molecule type" value="Genomic_DNA"/>
</dbReference>
<sequence length="89" mass="10452">MTKVLGEKNDQHSMLLHRNFAASVSDRRIHRFLDDRLPCRPWEKNFSFLNKEKISPEEAMAGGKTFASSSMGRCMRGRQREKKKKKKKK</sequence>
<dbReference type="AlphaFoldDB" id="A0AAV4X7P8"/>
<feature type="compositionally biased region" description="Basic residues" evidence="1">
    <location>
        <begin position="75"/>
        <end position="89"/>
    </location>
</feature>
<evidence type="ECO:0000313" key="3">
    <source>
        <dbReference type="Proteomes" id="UP001054945"/>
    </source>
</evidence>
<accession>A0AAV4X7P8</accession>
<evidence type="ECO:0000256" key="1">
    <source>
        <dbReference type="SAM" id="MobiDB-lite"/>
    </source>
</evidence>
<proteinExistence type="predicted"/>